<evidence type="ECO:0000256" key="1">
    <source>
        <dbReference type="SAM" id="MobiDB-lite"/>
    </source>
</evidence>
<dbReference type="EnsemblBacteria" id="ABF41401">
    <property type="protein sequence ID" value="ABF41401"/>
    <property type="gene ID" value="Acid345_2400"/>
</dbReference>
<keyword evidence="3" id="KW-1185">Reference proteome</keyword>
<feature type="region of interest" description="Disordered" evidence="1">
    <location>
        <begin position="62"/>
        <end position="95"/>
    </location>
</feature>
<dbReference type="AlphaFoldDB" id="Q1INZ9"/>
<sequence length="95" mass="10988">MRTLIKTAEEEWTNDAPLKEELLHLQIRLEGGEITEDEYVELEREILVRLRQIQRHKMELAGVDPDSMEGEARVFGQGNMPTLEVSAPDDFVDHE</sequence>
<evidence type="ECO:0000313" key="3">
    <source>
        <dbReference type="Proteomes" id="UP000002432"/>
    </source>
</evidence>
<protein>
    <recommendedName>
        <fullName evidence="4">Gas vesicle protein GvpG</fullName>
    </recommendedName>
</protein>
<proteinExistence type="predicted"/>
<dbReference type="Pfam" id="PF05120">
    <property type="entry name" value="GvpG"/>
    <property type="match status" value="1"/>
</dbReference>
<evidence type="ECO:0008006" key="4">
    <source>
        <dbReference type="Google" id="ProtNLM"/>
    </source>
</evidence>
<name>Q1INZ9_KORVE</name>
<dbReference type="EMBL" id="CP000360">
    <property type="protein sequence ID" value="ABF41401.1"/>
    <property type="molecule type" value="Genomic_DNA"/>
</dbReference>
<organism evidence="2 3">
    <name type="scientific">Koribacter versatilis (strain Ellin345)</name>
    <dbReference type="NCBI Taxonomy" id="204669"/>
    <lineage>
        <taxon>Bacteria</taxon>
        <taxon>Pseudomonadati</taxon>
        <taxon>Acidobacteriota</taxon>
        <taxon>Terriglobia</taxon>
        <taxon>Terriglobales</taxon>
        <taxon>Candidatus Korobacteraceae</taxon>
        <taxon>Candidatus Korobacter</taxon>
    </lineage>
</organism>
<gene>
    <name evidence="2" type="ordered locus">Acid345_2400</name>
</gene>
<reference evidence="2 3" key="1">
    <citation type="journal article" date="2009" name="Appl. Environ. Microbiol.">
        <title>Three genomes from the phylum Acidobacteria provide insight into the lifestyles of these microorganisms in soils.</title>
        <authorList>
            <person name="Ward N.L."/>
            <person name="Challacombe J.F."/>
            <person name="Janssen P.H."/>
            <person name="Henrissat B."/>
            <person name="Coutinho P.M."/>
            <person name="Wu M."/>
            <person name="Xie G."/>
            <person name="Haft D.H."/>
            <person name="Sait M."/>
            <person name="Badger J."/>
            <person name="Barabote R.D."/>
            <person name="Bradley B."/>
            <person name="Brettin T.S."/>
            <person name="Brinkac L.M."/>
            <person name="Bruce D."/>
            <person name="Creasy T."/>
            <person name="Daugherty S.C."/>
            <person name="Davidsen T.M."/>
            <person name="DeBoy R.T."/>
            <person name="Detter J.C."/>
            <person name="Dodson R.J."/>
            <person name="Durkin A.S."/>
            <person name="Ganapathy A."/>
            <person name="Gwinn-Giglio M."/>
            <person name="Han C.S."/>
            <person name="Khouri H."/>
            <person name="Kiss H."/>
            <person name="Kothari S.P."/>
            <person name="Madupu R."/>
            <person name="Nelson K.E."/>
            <person name="Nelson W.C."/>
            <person name="Paulsen I."/>
            <person name="Penn K."/>
            <person name="Ren Q."/>
            <person name="Rosovitz M.J."/>
            <person name="Selengut J.D."/>
            <person name="Shrivastava S."/>
            <person name="Sullivan S.A."/>
            <person name="Tapia R."/>
            <person name="Thompson L.S."/>
            <person name="Watkins K.L."/>
            <person name="Yang Q."/>
            <person name="Yu C."/>
            <person name="Zafar N."/>
            <person name="Zhou L."/>
            <person name="Kuske C.R."/>
        </authorList>
    </citation>
    <scope>NUCLEOTIDE SEQUENCE [LARGE SCALE GENOMIC DNA]</scope>
    <source>
        <strain evidence="2 3">Ellin345</strain>
    </source>
</reference>
<evidence type="ECO:0000313" key="2">
    <source>
        <dbReference type="EMBL" id="ABF41401.1"/>
    </source>
</evidence>
<dbReference type="Proteomes" id="UP000002432">
    <property type="component" value="Chromosome"/>
</dbReference>
<dbReference type="InterPro" id="IPR007804">
    <property type="entry name" value="GvpG"/>
</dbReference>
<dbReference type="KEGG" id="aba:Acid345_2400"/>
<accession>Q1INZ9</accession>
<dbReference type="STRING" id="204669.Acid345_2400"/>
<dbReference type="HOGENOM" id="CLU_2369174_0_0_0"/>